<accession>A0A845B6J9</accession>
<evidence type="ECO:0000259" key="3">
    <source>
        <dbReference type="Pfam" id="PF03446"/>
    </source>
</evidence>
<protein>
    <submittedName>
        <fullName evidence="5">DUF1932 domain-containing protein</fullName>
    </submittedName>
</protein>
<dbReference type="SUPFAM" id="SSF51735">
    <property type="entry name" value="NAD(P)-binding Rossmann-fold domains"/>
    <property type="match status" value="1"/>
</dbReference>
<evidence type="ECO:0000256" key="1">
    <source>
        <dbReference type="ARBA" id="ARBA00023002"/>
    </source>
</evidence>
<dbReference type="EMBL" id="WTYL01000006">
    <property type="protein sequence ID" value="MXP45774.1"/>
    <property type="molecule type" value="Genomic_DNA"/>
</dbReference>
<evidence type="ECO:0000313" key="6">
    <source>
        <dbReference type="Proteomes" id="UP000431922"/>
    </source>
</evidence>
<organism evidence="5 6">
    <name type="scientific">Allopontixanthobacter sediminis</name>
    <dbReference type="NCBI Taxonomy" id="1689985"/>
    <lineage>
        <taxon>Bacteria</taxon>
        <taxon>Pseudomonadati</taxon>
        <taxon>Pseudomonadota</taxon>
        <taxon>Alphaproteobacteria</taxon>
        <taxon>Sphingomonadales</taxon>
        <taxon>Erythrobacteraceae</taxon>
        <taxon>Allopontixanthobacter</taxon>
    </lineage>
</organism>
<gene>
    <name evidence="5" type="ORF">GRI65_15085</name>
</gene>
<sequence length="269" mass="28289">MDRRIALIGFGEAAAAFAVAGHWLELASAFDIDPLRKPAMVEAGVKVSDHAQAALADAELILSLVTADQALAAAKAYAPLLEKGAIWCDMNSVAPTTKRDAAHAIDAAGGRYVDVAVLAPVYPSGMKVPLLLSGAASFDACTALVDCGFEHVRMVGDDVGKASSIKMIRSVMVKGVEALTDEMIAAADAAGVRDEVLGSLDRSDPSQLWAERAAYNIERMKTHGTRRASEMEESVKTLAALGVDPIMTRGTVVRQRGAAESSKEPRDIA</sequence>
<feature type="active site" evidence="2">
    <location>
        <position position="166"/>
    </location>
</feature>
<keyword evidence="1" id="KW-0560">Oxidoreductase</keyword>
<dbReference type="Gene3D" id="1.10.1040.10">
    <property type="entry name" value="N-(1-d-carboxylethyl)-l-norvaline Dehydrogenase, domain 2"/>
    <property type="match status" value="1"/>
</dbReference>
<comment type="caution">
    <text evidence="5">The sequence shown here is derived from an EMBL/GenBank/DDBJ whole genome shotgun (WGS) entry which is preliminary data.</text>
</comment>
<dbReference type="InterPro" id="IPR008927">
    <property type="entry name" value="6-PGluconate_DH-like_C_sf"/>
</dbReference>
<dbReference type="GO" id="GO:0016491">
    <property type="term" value="F:oxidoreductase activity"/>
    <property type="evidence" value="ECO:0007669"/>
    <property type="project" value="UniProtKB-KW"/>
</dbReference>
<dbReference type="InterPro" id="IPR015815">
    <property type="entry name" value="HIBADH-related"/>
</dbReference>
<dbReference type="InterPro" id="IPR036291">
    <property type="entry name" value="NAD(P)-bd_dom_sf"/>
</dbReference>
<evidence type="ECO:0000256" key="2">
    <source>
        <dbReference type="PIRSR" id="PIRSR000103-1"/>
    </source>
</evidence>
<dbReference type="InterPro" id="IPR006115">
    <property type="entry name" value="6PGDH_NADP-bd"/>
</dbReference>
<proteinExistence type="predicted"/>
<dbReference type="RefSeq" id="WP_160757415.1">
    <property type="nucleotide sequence ID" value="NZ_WTYL01000006.1"/>
</dbReference>
<feature type="domain" description="Phosphogluconate dehydrogenase NAD-binding putative C-terminal" evidence="4">
    <location>
        <begin position="187"/>
        <end position="256"/>
    </location>
</feature>
<dbReference type="GO" id="GO:0050661">
    <property type="term" value="F:NADP binding"/>
    <property type="evidence" value="ECO:0007669"/>
    <property type="project" value="InterPro"/>
</dbReference>
<dbReference type="PIRSF" id="PIRSF000103">
    <property type="entry name" value="HIBADH"/>
    <property type="match status" value="1"/>
</dbReference>
<evidence type="ECO:0000259" key="4">
    <source>
        <dbReference type="Pfam" id="PF09130"/>
    </source>
</evidence>
<dbReference type="Gene3D" id="3.40.50.720">
    <property type="entry name" value="NAD(P)-binding Rossmann-like Domain"/>
    <property type="match status" value="1"/>
</dbReference>
<reference evidence="5 6" key="1">
    <citation type="submission" date="2019-12" db="EMBL/GenBank/DDBJ databases">
        <title>Genomic-based taxomic classification of the family Erythrobacteraceae.</title>
        <authorList>
            <person name="Xu L."/>
        </authorList>
    </citation>
    <scope>NUCLEOTIDE SEQUENCE [LARGE SCALE GENOMIC DNA]</scope>
    <source>
        <strain evidence="5 6">KCTC 42453</strain>
    </source>
</reference>
<dbReference type="OrthoDB" id="4333at2"/>
<dbReference type="Pfam" id="PF03446">
    <property type="entry name" value="NAD_binding_2"/>
    <property type="match status" value="1"/>
</dbReference>
<dbReference type="Proteomes" id="UP000431922">
    <property type="component" value="Unassembled WGS sequence"/>
</dbReference>
<dbReference type="InterPro" id="IPR013328">
    <property type="entry name" value="6PGD_dom2"/>
</dbReference>
<dbReference type="SUPFAM" id="SSF48179">
    <property type="entry name" value="6-phosphogluconate dehydrogenase C-terminal domain-like"/>
    <property type="match status" value="1"/>
</dbReference>
<feature type="domain" description="6-phosphogluconate dehydrogenase NADP-binding" evidence="3">
    <location>
        <begin position="28"/>
        <end position="117"/>
    </location>
</feature>
<dbReference type="InterPro" id="IPR015814">
    <property type="entry name" value="Pgluconate_DH_NAD-bd_C"/>
</dbReference>
<name>A0A845B6J9_9SPHN</name>
<evidence type="ECO:0000313" key="5">
    <source>
        <dbReference type="EMBL" id="MXP45774.1"/>
    </source>
</evidence>
<dbReference type="AlphaFoldDB" id="A0A845B6J9"/>
<keyword evidence="6" id="KW-1185">Reference proteome</keyword>
<dbReference type="Pfam" id="PF09130">
    <property type="entry name" value="DUF1932"/>
    <property type="match status" value="1"/>
</dbReference>